<keyword evidence="4" id="KW-1185">Reference proteome</keyword>
<keyword evidence="1" id="KW-1133">Transmembrane helix</keyword>
<dbReference type="KEGG" id="haxz:M0R88_07575"/>
<feature type="domain" description="DUF7978" evidence="2">
    <location>
        <begin position="5"/>
        <end position="208"/>
    </location>
</feature>
<dbReference type="Pfam" id="PF25933">
    <property type="entry name" value="DUF7978"/>
    <property type="match status" value="1"/>
</dbReference>
<feature type="transmembrane region" description="Helical" evidence="1">
    <location>
        <begin position="15"/>
        <end position="33"/>
    </location>
</feature>
<feature type="transmembrane region" description="Helical" evidence="1">
    <location>
        <begin position="147"/>
        <end position="172"/>
    </location>
</feature>
<proteinExistence type="predicted"/>
<evidence type="ECO:0000256" key="1">
    <source>
        <dbReference type="SAM" id="Phobius"/>
    </source>
</evidence>
<dbReference type="GeneID" id="72189704"/>
<organism evidence="3 4">
    <name type="scientific">Halorussus gelatinilyticus</name>
    <dbReference type="NCBI Taxonomy" id="2937524"/>
    <lineage>
        <taxon>Archaea</taxon>
        <taxon>Methanobacteriati</taxon>
        <taxon>Methanobacteriota</taxon>
        <taxon>Stenosarchaea group</taxon>
        <taxon>Halobacteria</taxon>
        <taxon>Halobacteriales</taxon>
        <taxon>Haladaptataceae</taxon>
        <taxon>Halorussus</taxon>
    </lineage>
</organism>
<protein>
    <recommendedName>
        <fullName evidence="2">DUF7978 domain-containing protein</fullName>
    </recommendedName>
</protein>
<feature type="transmembrane region" description="Helical" evidence="1">
    <location>
        <begin position="78"/>
        <end position="96"/>
    </location>
</feature>
<keyword evidence="1" id="KW-0472">Membrane</keyword>
<name>A0A8U0ILC9_9EURY</name>
<gene>
    <name evidence="3" type="ORF">M0R88_07575</name>
</gene>
<reference evidence="3" key="1">
    <citation type="submission" date="2022-04" db="EMBL/GenBank/DDBJ databases">
        <title>Diverse halophilic archaea isolated from saline environments.</title>
        <authorList>
            <person name="Cui H.-L."/>
        </authorList>
    </citation>
    <scope>NUCLEOTIDE SEQUENCE</scope>
    <source>
        <strain evidence="3">XZYJT40</strain>
    </source>
</reference>
<feature type="transmembrane region" description="Helical" evidence="1">
    <location>
        <begin position="184"/>
        <end position="206"/>
    </location>
</feature>
<evidence type="ECO:0000313" key="4">
    <source>
        <dbReference type="Proteomes" id="UP000830434"/>
    </source>
</evidence>
<evidence type="ECO:0000313" key="3">
    <source>
        <dbReference type="EMBL" id="UPW01947.1"/>
    </source>
</evidence>
<dbReference type="EMBL" id="CP096658">
    <property type="protein sequence ID" value="UPW01947.1"/>
    <property type="molecule type" value="Genomic_DNA"/>
</dbReference>
<dbReference type="AlphaFoldDB" id="A0A8U0ILC9"/>
<dbReference type="Proteomes" id="UP000830434">
    <property type="component" value="Chromosome"/>
</dbReference>
<dbReference type="InterPro" id="IPR058284">
    <property type="entry name" value="DUF7978"/>
</dbReference>
<evidence type="ECO:0000259" key="2">
    <source>
        <dbReference type="Pfam" id="PF25933"/>
    </source>
</evidence>
<accession>A0A8U0ILC9</accession>
<dbReference type="RefSeq" id="WP_248656334.1">
    <property type="nucleotide sequence ID" value="NZ_CP096658.1"/>
</dbReference>
<sequence length="222" mass="23088">MERDTSVRYPGGTGVLWGVAAYLLGFGANYVLVSSRLSAFRSRATVTVEDTTYTVTELAGSGGVPTWKLAGLSFYNTHFVEAVFSGFVGVFGQAGWKSNLVSSAGGVFQLLFAITPLLLVGSGVAITRTAAESTDLRFAFGTSGSRFFLNGAVITLFGYLPLAVAGGLLFSADLGENVVVRADLLKSIVIAGVVYPFLFGGLGGYLRSRASRGGGVPNASEV</sequence>
<feature type="transmembrane region" description="Helical" evidence="1">
    <location>
        <begin position="108"/>
        <end position="126"/>
    </location>
</feature>
<keyword evidence="1" id="KW-0812">Transmembrane</keyword>